<dbReference type="Proteomes" id="UP000018004">
    <property type="component" value="Unassembled WGS sequence"/>
</dbReference>
<evidence type="ECO:0000313" key="2">
    <source>
        <dbReference type="EMBL" id="ESU23806.1"/>
    </source>
</evidence>
<protein>
    <recommendedName>
        <fullName evidence="4">Lipocalin-like domain-containing protein</fullName>
    </recommendedName>
</protein>
<keyword evidence="1" id="KW-1133">Transmembrane helix</keyword>
<dbReference type="OrthoDB" id="5526158at2"/>
<name>V6SB09_9FLAO</name>
<sequence length="132" mass="15632">MSKKNYIWIIVMGFISFSFINIKGNDKISLEKSWVLESRINDISTYKSNKTLPKNCEGFEFSKNGTYLEISDYATRAKEHNYEISNGTWERKSDSILILRTEYFLQRYQIIKLTKNQLILKRSNFKPKKTVL</sequence>
<dbReference type="RefSeq" id="WP_023580745.1">
    <property type="nucleotide sequence ID" value="NZ_AVGG01000044.1"/>
</dbReference>
<feature type="transmembrane region" description="Helical" evidence="1">
    <location>
        <begin position="6"/>
        <end position="22"/>
    </location>
</feature>
<keyword evidence="3" id="KW-1185">Reference proteome</keyword>
<proteinExistence type="predicted"/>
<dbReference type="EMBL" id="AVGG01000044">
    <property type="protein sequence ID" value="ESU23806.1"/>
    <property type="molecule type" value="Genomic_DNA"/>
</dbReference>
<keyword evidence="1" id="KW-0472">Membrane</keyword>
<keyword evidence="1" id="KW-0812">Transmembrane</keyword>
<comment type="caution">
    <text evidence="2">The sequence shown here is derived from an EMBL/GenBank/DDBJ whole genome shotgun (WGS) entry which is preliminary data.</text>
</comment>
<organism evidence="2 3">
    <name type="scientific">Flavobacterium limnosediminis JC2902</name>
    <dbReference type="NCBI Taxonomy" id="1341181"/>
    <lineage>
        <taxon>Bacteria</taxon>
        <taxon>Pseudomonadati</taxon>
        <taxon>Bacteroidota</taxon>
        <taxon>Flavobacteriia</taxon>
        <taxon>Flavobacteriales</taxon>
        <taxon>Flavobacteriaceae</taxon>
        <taxon>Flavobacterium</taxon>
    </lineage>
</organism>
<evidence type="ECO:0000313" key="3">
    <source>
        <dbReference type="Proteomes" id="UP000018004"/>
    </source>
</evidence>
<evidence type="ECO:0008006" key="4">
    <source>
        <dbReference type="Google" id="ProtNLM"/>
    </source>
</evidence>
<accession>V6SB09</accession>
<dbReference type="AlphaFoldDB" id="V6SB09"/>
<evidence type="ECO:0000256" key="1">
    <source>
        <dbReference type="SAM" id="Phobius"/>
    </source>
</evidence>
<gene>
    <name evidence="2" type="ORF">FLJC2902T_32190</name>
</gene>
<reference evidence="2 3" key="1">
    <citation type="submission" date="2013-08" db="EMBL/GenBank/DDBJ databases">
        <title>Flavobacterium limnosediminis JC2902 genome sequencing.</title>
        <authorList>
            <person name="Lee K."/>
            <person name="Yi H."/>
            <person name="Park S."/>
            <person name="Chun J."/>
        </authorList>
    </citation>
    <scope>NUCLEOTIDE SEQUENCE [LARGE SCALE GENOMIC DNA]</scope>
    <source>
        <strain evidence="2 3">JC2902</strain>
    </source>
</reference>